<dbReference type="GeneID" id="92182370"/>
<dbReference type="Pfam" id="PF14378">
    <property type="entry name" value="PAP2_3"/>
    <property type="match status" value="1"/>
</dbReference>
<keyword evidence="2 5" id="KW-0812">Transmembrane</keyword>
<evidence type="ECO:0000259" key="6">
    <source>
        <dbReference type="Pfam" id="PF14378"/>
    </source>
</evidence>
<dbReference type="Proteomes" id="UP001388673">
    <property type="component" value="Unassembled WGS sequence"/>
</dbReference>
<dbReference type="EMBL" id="JBCAWK010000009">
    <property type="protein sequence ID" value="KAK8849776.1"/>
    <property type="molecule type" value="Genomic_DNA"/>
</dbReference>
<feature type="transmembrane region" description="Helical" evidence="5">
    <location>
        <begin position="158"/>
        <end position="181"/>
    </location>
</feature>
<dbReference type="PANTHER" id="PTHR31310">
    <property type="match status" value="1"/>
</dbReference>
<proteinExistence type="predicted"/>
<comment type="subcellular location">
    <subcellularLocation>
        <location evidence="1">Membrane</location>
        <topology evidence="1">Multi-pass membrane protein</topology>
    </subcellularLocation>
</comment>
<feature type="transmembrane region" description="Helical" evidence="5">
    <location>
        <begin position="12"/>
        <end position="29"/>
    </location>
</feature>
<evidence type="ECO:0000256" key="5">
    <source>
        <dbReference type="SAM" id="Phobius"/>
    </source>
</evidence>
<feature type="transmembrane region" description="Helical" evidence="5">
    <location>
        <begin position="250"/>
        <end position="270"/>
    </location>
</feature>
<dbReference type="PROSITE" id="PS51257">
    <property type="entry name" value="PROKAR_LIPOPROTEIN"/>
    <property type="match status" value="1"/>
</dbReference>
<keyword evidence="3 5" id="KW-1133">Transmembrane helix</keyword>
<evidence type="ECO:0000256" key="1">
    <source>
        <dbReference type="ARBA" id="ARBA00004141"/>
    </source>
</evidence>
<dbReference type="InterPro" id="IPR052185">
    <property type="entry name" value="IPC_Synthase-Related"/>
</dbReference>
<protein>
    <recommendedName>
        <fullName evidence="6">Inositolphosphotransferase Aur1/Ipt1 domain-containing protein</fullName>
    </recommendedName>
</protein>
<sequence length="373" mass="43500">MSKPDEIPALSYILEPAFVAALLTAGCLLNKRRPSDVVQAHTTLDDVYVPPSNPSEPIPWNWKEMRFLAWTIKVPGNDRFRMRLSSRFLAMFPFLMEVWYWLLTYWIYQIARAIQALTMGADFRSLAERHARQIIAIEAWLHIDIELGLQHFVMKHNWLLVFFNKTYAMVHIPATIAFFGYSYKHFSPLIFQSTRRTLVLCNCFAFVVFSSWPCMPPRLLPFKEFGYVDTLHTGKAASIWTTNKFQNQLAAFPSLHFGYSFVIGLSLFIYSPHRFIRAISLFYPLLILLVIMATANHYILDAVGGFFVTIFAYRCNRLLLNLRPIEEWFFWILRTERPMDKVQFQSVMERENVSPAHRDMAQRPLMYGNPAAA</sequence>
<accession>A0AAW0YWU1</accession>
<evidence type="ECO:0000313" key="8">
    <source>
        <dbReference type="Proteomes" id="UP001388673"/>
    </source>
</evidence>
<dbReference type="RefSeq" id="XP_066801664.1">
    <property type="nucleotide sequence ID" value="XM_066948205.1"/>
</dbReference>
<keyword evidence="4 5" id="KW-0472">Membrane</keyword>
<feature type="transmembrane region" description="Helical" evidence="5">
    <location>
        <begin position="282"/>
        <end position="313"/>
    </location>
</feature>
<feature type="domain" description="Inositolphosphotransferase Aur1/Ipt1" evidence="6">
    <location>
        <begin position="132"/>
        <end position="313"/>
    </location>
</feature>
<dbReference type="GO" id="GO:0016020">
    <property type="term" value="C:membrane"/>
    <property type="evidence" value="ECO:0007669"/>
    <property type="project" value="UniProtKB-SubCell"/>
</dbReference>
<dbReference type="CDD" id="cd03386">
    <property type="entry name" value="PAP2_Aur1_like"/>
    <property type="match status" value="1"/>
</dbReference>
<evidence type="ECO:0000313" key="7">
    <source>
        <dbReference type="EMBL" id="KAK8849776.1"/>
    </source>
</evidence>
<dbReference type="KEGG" id="kne:92182370"/>
<comment type="caution">
    <text evidence="7">The sequence shown here is derived from an EMBL/GenBank/DDBJ whole genome shotgun (WGS) entry which is preliminary data.</text>
</comment>
<dbReference type="PANTHER" id="PTHR31310:SF7">
    <property type="entry name" value="PA-PHOSPHATASE RELATED-FAMILY PROTEIN DDB_G0268928"/>
    <property type="match status" value="1"/>
</dbReference>
<dbReference type="AlphaFoldDB" id="A0AAW0YWU1"/>
<name>A0AAW0YWU1_9TREE</name>
<evidence type="ECO:0000256" key="4">
    <source>
        <dbReference type="ARBA" id="ARBA00023136"/>
    </source>
</evidence>
<reference evidence="7 8" key="1">
    <citation type="journal article" date="2024" name="bioRxiv">
        <title>Comparative genomics of Cryptococcus and Kwoniella reveals pathogenesis evolution and contrasting karyotype dynamics via intercentromeric recombination or chromosome fusion.</title>
        <authorList>
            <person name="Coelho M.A."/>
            <person name="David-Palma M."/>
            <person name="Shea T."/>
            <person name="Bowers K."/>
            <person name="McGinley-Smith S."/>
            <person name="Mohammad A.W."/>
            <person name="Gnirke A."/>
            <person name="Yurkov A.M."/>
            <person name="Nowrousian M."/>
            <person name="Sun S."/>
            <person name="Cuomo C.A."/>
            <person name="Heitman J."/>
        </authorList>
    </citation>
    <scope>NUCLEOTIDE SEQUENCE [LARGE SCALE GENOMIC DNA]</scope>
    <source>
        <strain evidence="7 8">CBS 13917</strain>
    </source>
</reference>
<organism evidence="7 8">
    <name type="scientific">Kwoniella newhampshirensis</name>
    <dbReference type="NCBI Taxonomy" id="1651941"/>
    <lineage>
        <taxon>Eukaryota</taxon>
        <taxon>Fungi</taxon>
        <taxon>Dikarya</taxon>
        <taxon>Basidiomycota</taxon>
        <taxon>Agaricomycotina</taxon>
        <taxon>Tremellomycetes</taxon>
        <taxon>Tremellales</taxon>
        <taxon>Cryptococcaceae</taxon>
        <taxon>Kwoniella</taxon>
    </lineage>
</organism>
<feature type="transmembrane region" description="Helical" evidence="5">
    <location>
        <begin position="88"/>
        <end position="108"/>
    </location>
</feature>
<feature type="transmembrane region" description="Helical" evidence="5">
    <location>
        <begin position="193"/>
        <end position="212"/>
    </location>
</feature>
<keyword evidence="8" id="KW-1185">Reference proteome</keyword>
<gene>
    <name evidence="7" type="ORF">IAR55_005112</name>
</gene>
<evidence type="ECO:0000256" key="3">
    <source>
        <dbReference type="ARBA" id="ARBA00022989"/>
    </source>
</evidence>
<dbReference type="InterPro" id="IPR026841">
    <property type="entry name" value="Aur1/Ipt1"/>
</dbReference>
<evidence type="ECO:0000256" key="2">
    <source>
        <dbReference type="ARBA" id="ARBA00022692"/>
    </source>
</evidence>